<dbReference type="InterPro" id="IPR036249">
    <property type="entry name" value="Thioredoxin-like_sf"/>
</dbReference>
<name>A0A8J7NG41_ATRSP</name>
<feature type="region of interest" description="Disordered" evidence="7">
    <location>
        <begin position="34"/>
        <end position="65"/>
    </location>
</feature>
<dbReference type="AlphaFoldDB" id="A0A8J7NG41"/>
<protein>
    <submittedName>
        <fullName evidence="8">AGR2 protein</fullName>
    </submittedName>
</protein>
<evidence type="ECO:0000256" key="1">
    <source>
        <dbReference type="ARBA" id="ARBA00004240"/>
    </source>
</evidence>
<dbReference type="SUPFAM" id="SSF52833">
    <property type="entry name" value="Thioredoxin-like"/>
    <property type="match status" value="1"/>
</dbReference>
<dbReference type="InterPro" id="IPR051099">
    <property type="entry name" value="AGR/TXD"/>
</dbReference>
<keyword evidence="5" id="KW-0256">Endoplasmic reticulum</keyword>
<evidence type="ECO:0000256" key="6">
    <source>
        <dbReference type="ARBA" id="ARBA00038124"/>
    </source>
</evidence>
<organism evidence="8 9">
    <name type="scientific">Atractosteus spatula</name>
    <name type="common">Alligator gar</name>
    <name type="synonym">Lepisosteus spatula</name>
    <dbReference type="NCBI Taxonomy" id="7917"/>
    <lineage>
        <taxon>Eukaryota</taxon>
        <taxon>Metazoa</taxon>
        <taxon>Chordata</taxon>
        <taxon>Craniata</taxon>
        <taxon>Vertebrata</taxon>
        <taxon>Euteleostomi</taxon>
        <taxon>Actinopterygii</taxon>
        <taxon>Neopterygii</taxon>
        <taxon>Holostei</taxon>
        <taxon>Semionotiformes</taxon>
        <taxon>Lepisosteidae</taxon>
        <taxon>Atractosteus</taxon>
    </lineage>
</organism>
<dbReference type="Proteomes" id="UP000736164">
    <property type="component" value="Unassembled WGS sequence"/>
</dbReference>
<evidence type="ECO:0000256" key="3">
    <source>
        <dbReference type="ARBA" id="ARBA00022525"/>
    </source>
</evidence>
<proteinExistence type="inferred from homology"/>
<evidence type="ECO:0000256" key="7">
    <source>
        <dbReference type="SAM" id="MobiDB-lite"/>
    </source>
</evidence>
<comment type="caution">
    <text evidence="8">The sequence shown here is derived from an EMBL/GenBank/DDBJ whole genome shotgun (WGS) entry which is preliminary data.</text>
</comment>
<dbReference type="Gene3D" id="3.40.30.10">
    <property type="entry name" value="Glutaredoxin"/>
    <property type="match status" value="1"/>
</dbReference>
<evidence type="ECO:0000256" key="5">
    <source>
        <dbReference type="ARBA" id="ARBA00022824"/>
    </source>
</evidence>
<gene>
    <name evidence="8" type="primary">Agr2_0</name>
    <name evidence="8" type="ORF">GTO95_0017400</name>
</gene>
<comment type="subcellular location">
    <subcellularLocation>
        <location evidence="1">Endoplasmic reticulum</location>
    </subcellularLocation>
    <subcellularLocation>
        <location evidence="2">Secreted</location>
    </subcellularLocation>
</comment>
<dbReference type="FunFam" id="3.40.30.10:FF:000036">
    <property type="entry name" value="anterior gradient protein 2 homolog"/>
    <property type="match status" value="1"/>
</dbReference>
<evidence type="ECO:0000256" key="2">
    <source>
        <dbReference type="ARBA" id="ARBA00004613"/>
    </source>
</evidence>
<dbReference type="GO" id="GO:0005576">
    <property type="term" value="C:extracellular region"/>
    <property type="evidence" value="ECO:0007669"/>
    <property type="project" value="UniProtKB-SubCell"/>
</dbReference>
<keyword evidence="9" id="KW-1185">Reference proteome</keyword>
<keyword evidence="3" id="KW-0964">Secreted</keyword>
<comment type="similarity">
    <text evidence="6">Belongs to the AGR family.</text>
</comment>
<dbReference type="PANTHER" id="PTHR15337">
    <property type="entry name" value="ANTERIOR GRADIENT PROTEIN-RELATED"/>
    <property type="match status" value="1"/>
</dbReference>
<dbReference type="PANTHER" id="PTHR15337:SF1">
    <property type="entry name" value="ANTERIOR GRADIENT PROTEIN 2 HOMOLOG"/>
    <property type="match status" value="1"/>
</dbReference>
<dbReference type="EMBL" id="JAAWVO010002091">
    <property type="protein sequence ID" value="MBN3311754.1"/>
    <property type="molecule type" value="Genomic_DNA"/>
</dbReference>
<dbReference type="GO" id="GO:0005783">
    <property type="term" value="C:endoplasmic reticulum"/>
    <property type="evidence" value="ECO:0007669"/>
    <property type="project" value="UniProtKB-SubCell"/>
</dbReference>
<evidence type="ECO:0000256" key="4">
    <source>
        <dbReference type="ARBA" id="ARBA00022729"/>
    </source>
</evidence>
<evidence type="ECO:0000313" key="9">
    <source>
        <dbReference type="Proteomes" id="UP000736164"/>
    </source>
</evidence>
<dbReference type="Pfam" id="PF13899">
    <property type="entry name" value="Thioredoxin_7"/>
    <property type="match status" value="1"/>
</dbReference>
<sequence>MKAIAKALIFCLVCVGTYYVTVVFLAPKETLSLDKTSKRGSRSPNNIPQAQADIPEKPGKAPEIPKGADEALQDILQPPAITSPLPNDHVQPVTEIPQPHPLARGWGDEIDWSETYEGALLKSRSSQKPLMVIHHLEDCPVSKALKTVFSANKEIQKMAKENFIMFNLLHETEDPNLAPDGYYVPRIIFIDPSLTVRTEITGKSNKYKYAYSPEDIQTLYDNMKRVRLLLNTEL</sequence>
<reference evidence="8" key="1">
    <citation type="journal article" date="2021" name="Cell">
        <title>Tracing the genetic footprints of vertebrate landing in non-teleost ray-finned fishes.</title>
        <authorList>
            <person name="Bi X."/>
            <person name="Wang K."/>
            <person name="Yang L."/>
            <person name="Pan H."/>
            <person name="Jiang H."/>
            <person name="Wei Q."/>
            <person name="Fang M."/>
            <person name="Yu H."/>
            <person name="Zhu C."/>
            <person name="Cai Y."/>
            <person name="He Y."/>
            <person name="Gan X."/>
            <person name="Zeng H."/>
            <person name="Yu D."/>
            <person name="Zhu Y."/>
            <person name="Jiang H."/>
            <person name="Qiu Q."/>
            <person name="Yang H."/>
            <person name="Zhang Y.E."/>
            <person name="Wang W."/>
            <person name="Zhu M."/>
            <person name="He S."/>
            <person name="Zhang G."/>
        </authorList>
    </citation>
    <scope>NUCLEOTIDE SEQUENCE</scope>
    <source>
        <strain evidence="8">Allg_001</strain>
    </source>
</reference>
<feature type="non-terminal residue" evidence="8">
    <location>
        <position position="1"/>
    </location>
</feature>
<accession>A0A8J7NG41</accession>
<evidence type="ECO:0000313" key="8">
    <source>
        <dbReference type="EMBL" id="MBN3311754.1"/>
    </source>
</evidence>
<feature type="non-terminal residue" evidence="8">
    <location>
        <position position="234"/>
    </location>
</feature>
<keyword evidence="4" id="KW-0732">Signal</keyword>